<name>A0AAD4TIZ9_9MAGN</name>
<comment type="caution">
    <text evidence="2">The sequence shown here is derived from an EMBL/GenBank/DDBJ whole genome shotgun (WGS) entry which is preliminary data.</text>
</comment>
<dbReference type="Pfam" id="PF24750">
    <property type="entry name" value="b-prop_At3g26010-like"/>
    <property type="match status" value="1"/>
</dbReference>
<evidence type="ECO:0000313" key="2">
    <source>
        <dbReference type="EMBL" id="KAI3959313.1"/>
    </source>
</evidence>
<dbReference type="Proteomes" id="UP001202328">
    <property type="component" value="Unassembled WGS sequence"/>
</dbReference>
<reference evidence="2" key="1">
    <citation type="submission" date="2022-04" db="EMBL/GenBank/DDBJ databases">
        <title>A functionally conserved STORR gene fusion in Papaver species that diverged 16.8 million years ago.</title>
        <authorList>
            <person name="Catania T."/>
        </authorList>
    </citation>
    <scope>NUCLEOTIDE SEQUENCE</scope>
    <source>
        <strain evidence="2">S-188037</strain>
    </source>
</reference>
<organism evidence="2 3">
    <name type="scientific">Papaver atlanticum</name>
    <dbReference type="NCBI Taxonomy" id="357466"/>
    <lineage>
        <taxon>Eukaryota</taxon>
        <taxon>Viridiplantae</taxon>
        <taxon>Streptophyta</taxon>
        <taxon>Embryophyta</taxon>
        <taxon>Tracheophyta</taxon>
        <taxon>Spermatophyta</taxon>
        <taxon>Magnoliopsida</taxon>
        <taxon>Ranunculales</taxon>
        <taxon>Papaveraceae</taxon>
        <taxon>Papaveroideae</taxon>
        <taxon>Papaver</taxon>
    </lineage>
</organism>
<keyword evidence="3" id="KW-1185">Reference proteome</keyword>
<gene>
    <name evidence="2" type="ORF">MKW98_018903</name>
</gene>
<dbReference type="EMBL" id="JAJJMB010001069">
    <property type="protein sequence ID" value="KAI3959313.1"/>
    <property type="molecule type" value="Genomic_DNA"/>
</dbReference>
<proteinExistence type="predicted"/>
<dbReference type="AlphaFoldDB" id="A0AAD4TIZ9"/>
<dbReference type="InterPro" id="IPR056592">
    <property type="entry name" value="Beta-prop_At3g26010-like"/>
</dbReference>
<accession>A0AAD4TIZ9</accession>
<feature type="non-terminal residue" evidence="2">
    <location>
        <position position="1"/>
    </location>
</feature>
<evidence type="ECO:0000313" key="3">
    <source>
        <dbReference type="Proteomes" id="UP001202328"/>
    </source>
</evidence>
<feature type="domain" description="F-box protein At3g26010-like beta-propeller" evidence="1">
    <location>
        <begin position="3"/>
        <end position="136"/>
    </location>
</feature>
<sequence>SNKIVIYDLKNNVGGSGECVLVDLPKSEEEDDNGSFNAARSCIAESERFIFYIRIEIRQMYARVWLIEEKDESNEQWSWKVVHKIKLNEMLAGYEWWTDTKIMNVKPLGFSLMDRNIVFLQSDECILHCNILTRRSKSFPICSYIQNPISSYESGLLPFLATTKPTTIPVIERA</sequence>
<protein>
    <recommendedName>
        <fullName evidence="1">F-box protein At3g26010-like beta-propeller domain-containing protein</fullName>
    </recommendedName>
</protein>
<evidence type="ECO:0000259" key="1">
    <source>
        <dbReference type="Pfam" id="PF24750"/>
    </source>
</evidence>